<evidence type="ECO:0000313" key="20">
    <source>
        <dbReference type="Proteomes" id="UP000036873"/>
    </source>
</evidence>
<evidence type="ECO:0000256" key="6">
    <source>
        <dbReference type="ARBA" id="ARBA00022630"/>
    </source>
</evidence>
<evidence type="ECO:0000256" key="4">
    <source>
        <dbReference type="ARBA" id="ARBA00016961"/>
    </source>
</evidence>
<feature type="domain" description="Pyridine nucleotide-disulphide oxidoreductase dimerisation" evidence="17">
    <location>
        <begin position="346"/>
        <end position="455"/>
    </location>
</feature>
<feature type="disulfide bond" description="Redox-active" evidence="15">
    <location>
        <begin position="38"/>
        <end position="43"/>
    </location>
</feature>
<gene>
    <name evidence="19" type="ORF">AKG39_01175</name>
</gene>
<keyword evidence="14" id="KW-0547">Nucleotide-binding</keyword>
<evidence type="ECO:0000256" key="9">
    <source>
        <dbReference type="ARBA" id="ARBA00023027"/>
    </source>
</evidence>
<evidence type="ECO:0000256" key="16">
    <source>
        <dbReference type="RuleBase" id="RU003692"/>
    </source>
</evidence>
<evidence type="ECO:0000259" key="17">
    <source>
        <dbReference type="Pfam" id="PF02852"/>
    </source>
</evidence>
<keyword evidence="9 14" id="KW-0520">NAD</keyword>
<dbReference type="GO" id="GO:0050660">
    <property type="term" value="F:flavin adenine dinucleotide binding"/>
    <property type="evidence" value="ECO:0007669"/>
    <property type="project" value="InterPro"/>
</dbReference>
<dbReference type="NCBIfam" id="TIGR01350">
    <property type="entry name" value="lipoamide_DH"/>
    <property type="match status" value="1"/>
</dbReference>
<dbReference type="InterPro" id="IPR006258">
    <property type="entry name" value="Lipoamide_DH"/>
</dbReference>
<feature type="binding site" evidence="14">
    <location>
        <position position="312"/>
    </location>
    <ligand>
        <name>FAD</name>
        <dbReference type="ChEBI" id="CHEBI:57692"/>
    </ligand>
</feature>
<dbReference type="Gene3D" id="3.30.390.30">
    <property type="match status" value="1"/>
</dbReference>
<dbReference type="FunFam" id="3.30.390.30:FF:000001">
    <property type="entry name" value="Dihydrolipoyl dehydrogenase"/>
    <property type="match status" value="1"/>
</dbReference>
<reference evidence="20" key="1">
    <citation type="submission" date="2015-07" db="EMBL/GenBank/DDBJ databases">
        <title>Draft genome sequence of Acetobacterium bakii DSM 8293, a potential psychrophilic chemical producer through syngas fermentation.</title>
        <authorList>
            <person name="Song Y."/>
            <person name="Hwang S."/>
            <person name="Cho B.-K."/>
        </authorList>
    </citation>
    <scope>NUCLEOTIDE SEQUENCE [LARGE SCALE GENOMIC DNA]</scope>
    <source>
        <strain evidence="20">DSM 8239</strain>
    </source>
</reference>
<dbReference type="GO" id="GO:0005737">
    <property type="term" value="C:cytoplasm"/>
    <property type="evidence" value="ECO:0007669"/>
    <property type="project" value="UniProtKB-SubCell"/>
</dbReference>
<keyword evidence="11 16" id="KW-0676">Redox-active center</keyword>
<keyword evidence="7 14" id="KW-0274">FAD</keyword>
<feature type="active site" description="Proton acceptor" evidence="13">
    <location>
        <position position="444"/>
    </location>
</feature>
<dbReference type="PATRIC" id="fig|52689.4.peg.2298"/>
<comment type="subcellular location">
    <subcellularLocation>
        <location evidence="1">Cytoplasm</location>
    </subcellularLocation>
</comment>
<evidence type="ECO:0000256" key="11">
    <source>
        <dbReference type="ARBA" id="ARBA00023284"/>
    </source>
</evidence>
<comment type="miscellaneous">
    <text evidence="16">The active site is a redox-active disulfide bond.</text>
</comment>
<dbReference type="InterPro" id="IPR036188">
    <property type="entry name" value="FAD/NAD-bd_sf"/>
</dbReference>
<comment type="caution">
    <text evidence="19">The sequence shown here is derived from an EMBL/GenBank/DDBJ whole genome shotgun (WGS) entry which is preliminary data.</text>
</comment>
<evidence type="ECO:0000313" key="19">
    <source>
        <dbReference type="EMBL" id="KNZ43344.1"/>
    </source>
</evidence>
<dbReference type="SUPFAM" id="SSF51905">
    <property type="entry name" value="FAD/NAD(P)-binding domain"/>
    <property type="match status" value="1"/>
</dbReference>
<dbReference type="GO" id="GO:0006103">
    <property type="term" value="P:2-oxoglutarate metabolic process"/>
    <property type="evidence" value="ECO:0007669"/>
    <property type="project" value="TreeGrafter"/>
</dbReference>
<sequence>MRIVIIGGGPGGYVAAIRAAQLGAEVTLIEDKYLGGTCLNIGCIPTKVLLYTTDLIDVLENDAKEMGIIVSGYEADWSKLQKRKKKIVKKLVSGVSGLFENNNVTTVTGKGSFLNDHQILVKSKNGDGSLAKESIIDFDFAIIATGSKPIMIPIPGIDLPGVITSEEALSLDSVPESLCIIGGGVIGCEFASVYHAFGCKVTIIEMLPDIVAVMDHDIAKPLKDKFAKEGIEIFTSTKVGSIQKTNEGLSVKTSSTDGEKSFLSEKVLVSVGRKPVIDALSLTKVAIETEAGAIKVNKNMRTNIENIYAVGDCNGGVMLAHVASSEGIVAAESIMGKKSNIDFRTIPYCVYTKPEMAGVGMTEAQAKAKGYDVKTVITPMYINSKAMIMGETTGIIKYIADATTGEILGLHMAGPRATDLIVEGALAIRLEATIDEIISTIHAHPTVGEALLEAAHAVHGDAIHLMK</sequence>
<feature type="binding site" evidence="14">
    <location>
        <position position="111"/>
    </location>
    <ligand>
        <name>FAD</name>
        <dbReference type="ChEBI" id="CHEBI:57692"/>
    </ligand>
</feature>
<evidence type="ECO:0000256" key="7">
    <source>
        <dbReference type="ARBA" id="ARBA00022827"/>
    </source>
</evidence>
<dbReference type="AlphaFoldDB" id="A0A0L6U4B3"/>
<name>A0A0L6U4B3_9FIRM</name>
<comment type="cofactor">
    <cofactor evidence="14 16">
        <name>FAD</name>
        <dbReference type="ChEBI" id="CHEBI:57692"/>
    </cofactor>
    <text evidence="14 16">Binds 1 FAD per subunit.</text>
</comment>
<evidence type="ECO:0000256" key="2">
    <source>
        <dbReference type="ARBA" id="ARBA00007532"/>
    </source>
</evidence>
<feature type="binding site" evidence="14">
    <location>
        <position position="205"/>
    </location>
    <ligand>
        <name>NAD(+)</name>
        <dbReference type="ChEBI" id="CHEBI:57540"/>
    </ligand>
</feature>
<keyword evidence="8 16" id="KW-0560">Oxidoreductase</keyword>
<dbReference type="InterPro" id="IPR023753">
    <property type="entry name" value="FAD/NAD-binding_dom"/>
</dbReference>
<dbReference type="PANTHER" id="PTHR22912">
    <property type="entry name" value="DISULFIDE OXIDOREDUCTASE"/>
    <property type="match status" value="1"/>
</dbReference>
<dbReference type="PRINTS" id="PR00411">
    <property type="entry name" value="PNDRDTASEI"/>
</dbReference>
<accession>A0A0L6U4B3</accession>
<organism evidence="19 20">
    <name type="scientific">Acetobacterium bakii</name>
    <dbReference type="NCBI Taxonomy" id="52689"/>
    <lineage>
        <taxon>Bacteria</taxon>
        <taxon>Bacillati</taxon>
        <taxon>Bacillota</taxon>
        <taxon>Clostridia</taxon>
        <taxon>Eubacteriales</taxon>
        <taxon>Eubacteriaceae</taxon>
        <taxon>Acetobacterium</taxon>
    </lineage>
</organism>
<dbReference type="Proteomes" id="UP000036873">
    <property type="component" value="Unassembled WGS sequence"/>
</dbReference>
<evidence type="ECO:0000256" key="15">
    <source>
        <dbReference type="PIRSR" id="PIRSR000350-4"/>
    </source>
</evidence>
<evidence type="ECO:0000256" key="10">
    <source>
        <dbReference type="ARBA" id="ARBA00023157"/>
    </source>
</evidence>
<feature type="binding site" evidence="14">
    <location>
        <position position="47"/>
    </location>
    <ligand>
        <name>FAD</name>
        <dbReference type="ChEBI" id="CHEBI:57692"/>
    </ligand>
</feature>
<feature type="binding site" evidence="14">
    <location>
        <begin position="145"/>
        <end position="147"/>
    </location>
    <ligand>
        <name>FAD</name>
        <dbReference type="ChEBI" id="CHEBI:57692"/>
    </ligand>
</feature>
<dbReference type="InterPro" id="IPR012999">
    <property type="entry name" value="Pyr_OxRdtase_I_AS"/>
</dbReference>
<comment type="catalytic activity">
    <reaction evidence="12 16">
        <text>N(6)-[(R)-dihydrolipoyl]-L-lysyl-[protein] + NAD(+) = N(6)-[(R)-lipoyl]-L-lysyl-[protein] + NADH + H(+)</text>
        <dbReference type="Rhea" id="RHEA:15045"/>
        <dbReference type="Rhea" id="RHEA-COMP:10474"/>
        <dbReference type="Rhea" id="RHEA-COMP:10475"/>
        <dbReference type="ChEBI" id="CHEBI:15378"/>
        <dbReference type="ChEBI" id="CHEBI:57540"/>
        <dbReference type="ChEBI" id="CHEBI:57945"/>
        <dbReference type="ChEBI" id="CHEBI:83099"/>
        <dbReference type="ChEBI" id="CHEBI:83100"/>
        <dbReference type="EC" id="1.8.1.4"/>
    </reaction>
</comment>
<dbReference type="InterPro" id="IPR050151">
    <property type="entry name" value="Class-I_Pyr_Nuc-Dis_Oxidored"/>
</dbReference>
<dbReference type="Gene3D" id="3.50.50.60">
    <property type="entry name" value="FAD/NAD(P)-binding domain"/>
    <property type="match status" value="2"/>
</dbReference>
<dbReference type="PANTHER" id="PTHR22912:SF217">
    <property type="entry name" value="DIHYDROLIPOYL DEHYDROGENASE"/>
    <property type="match status" value="1"/>
</dbReference>
<evidence type="ECO:0000256" key="13">
    <source>
        <dbReference type="PIRSR" id="PIRSR000350-2"/>
    </source>
</evidence>
<dbReference type="PIRSF" id="PIRSF000350">
    <property type="entry name" value="Mercury_reductase_MerA"/>
    <property type="match status" value="1"/>
</dbReference>
<evidence type="ECO:0000256" key="5">
    <source>
        <dbReference type="ARBA" id="ARBA00022490"/>
    </source>
</evidence>
<keyword evidence="10" id="KW-1015">Disulfide bond</keyword>
<evidence type="ECO:0000259" key="18">
    <source>
        <dbReference type="Pfam" id="PF07992"/>
    </source>
</evidence>
<dbReference type="InterPro" id="IPR001100">
    <property type="entry name" value="Pyr_nuc-diS_OxRdtase"/>
</dbReference>
<evidence type="ECO:0000256" key="12">
    <source>
        <dbReference type="ARBA" id="ARBA00049187"/>
    </source>
</evidence>
<proteinExistence type="inferred from homology"/>
<keyword evidence="6 16" id="KW-0285">Flavoprotein</keyword>
<protein>
    <recommendedName>
        <fullName evidence="4 16">Dihydrolipoyl dehydrogenase</fullName>
        <ecNumber evidence="3 16">1.8.1.4</ecNumber>
    </recommendedName>
</protein>
<dbReference type="PROSITE" id="PS00076">
    <property type="entry name" value="PYRIDINE_REDOX_1"/>
    <property type="match status" value="1"/>
</dbReference>
<evidence type="ECO:0000256" key="14">
    <source>
        <dbReference type="PIRSR" id="PIRSR000350-3"/>
    </source>
</evidence>
<dbReference type="InterPro" id="IPR016156">
    <property type="entry name" value="FAD/NAD-linked_Rdtase_dimer_sf"/>
</dbReference>
<dbReference type="Pfam" id="PF07992">
    <property type="entry name" value="Pyr_redox_2"/>
    <property type="match status" value="1"/>
</dbReference>
<feature type="binding site" evidence="14">
    <location>
        <position position="272"/>
    </location>
    <ligand>
        <name>NAD(+)</name>
        <dbReference type="ChEBI" id="CHEBI:57540"/>
    </ligand>
</feature>
<evidence type="ECO:0000256" key="8">
    <source>
        <dbReference type="ARBA" id="ARBA00023002"/>
    </source>
</evidence>
<dbReference type="InterPro" id="IPR004099">
    <property type="entry name" value="Pyr_nucl-diS_OxRdtase_dimer"/>
</dbReference>
<keyword evidence="5" id="KW-0963">Cytoplasm</keyword>
<dbReference type="Pfam" id="PF02852">
    <property type="entry name" value="Pyr_redox_dim"/>
    <property type="match status" value="1"/>
</dbReference>
<dbReference type="SUPFAM" id="SSF55424">
    <property type="entry name" value="FAD/NAD-linked reductases, dimerisation (C-terminal) domain"/>
    <property type="match status" value="1"/>
</dbReference>
<feature type="binding site" evidence="14">
    <location>
        <begin position="182"/>
        <end position="189"/>
    </location>
    <ligand>
        <name>NAD(+)</name>
        <dbReference type="ChEBI" id="CHEBI:57540"/>
    </ligand>
</feature>
<dbReference type="STRING" id="52689.AKG39_01175"/>
<evidence type="ECO:0000256" key="1">
    <source>
        <dbReference type="ARBA" id="ARBA00004496"/>
    </source>
</evidence>
<feature type="domain" description="FAD/NAD(P)-binding" evidence="18">
    <location>
        <begin position="1"/>
        <end position="327"/>
    </location>
</feature>
<dbReference type="EMBL" id="LGYO01000004">
    <property type="protein sequence ID" value="KNZ43344.1"/>
    <property type="molecule type" value="Genomic_DNA"/>
</dbReference>
<keyword evidence="20" id="KW-1185">Reference proteome</keyword>
<dbReference type="GO" id="GO:0004148">
    <property type="term" value="F:dihydrolipoyl dehydrogenase (NADH) activity"/>
    <property type="evidence" value="ECO:0007669"/>
    <property type="project" value="UniProtKB-EC"/>
</dbReference>
<comment type="similarity">
    <text evidence="2 16">Belongs to the class-I pyridine nucleotide-disulfide oxidoreductase family.</text>
</comment>
<dbReference type="PRINTS" id="PR00368">
    <property type="entry name" value="FADPNR"/>
</dbReference>
<dbReference type="EC" id="1.8.1.4" evidence="3 16"/>
<feature type="binding site" evidence="14">
    <location>
        <begin position="318"/>
        <end position="321"/>
    </location>
    <ligand>
        <name>FAD</name>
        <dbReference type="ChEBI" id="CHEBI:57692"/>
    </ligand>
</feature>
<dbReference type="OrthoDB" id="9807946at2"/>
<evidence type="ECO:0000256" key="3">
    <source>
        <dbReference type="ARBA" id="ARBA00012608"/>
    </source>
</evidence>